<feature type="domain" description="BAH" evidence="2">
    <location>
        <begin position="139"/>
        <end position="263"/>
    </location>
</feature>
<gene>
    <name evidence="3" type="ORF">B0A48_18108</name>
</gene>
<dbReference type="InParanoid" id="A0A1V8S9T8"/>
<dbReference type="Proteomes" id="UP000192596">
    <property type="component" value="Unassembled WGS sequence"/>
</dbReference>
<name>A0A1V8S9T8_9PEZI</name>
<dbReference type="CDD" id="cd04370">
    <property type="entry name" value="BAH"/>
    <property type="match status" value="1"/>
</dbReference>
<dbReference type="Pfam" id="PF01426">
    <property type="entry name" value="BAH"/>
    <property type="match status" value="1"/>
</dbReference>
<accession>A0A1V8S9T8</accession>
<comment type="caution">
    <text evidence="3">The sequence shown here is derived from an EMBL/GenBank/DDBJ whole genome shotgun (WGS) entry which is preliminary data.</text>
</comment>
<dbReference type="PANTHER" id="PTHR46364">
    <property type="entry name" value="OS08G0421900 PROTEIN"/>
    <property type="match status" value="1"/>
</dbReference>
<dbReference type="AlphaFoldDB" id="A0A1V8S9T8"/>
<proteinExistence type="predicted"/>
<dbReference type="GO" id="GO:0003682">
    <property type="term" value="F:chromatin binding"/>
    <property type="evidence" value="ECO:0007669"/>
    <property type="project" value="InterPro"/>
</dbReference>
<dbReference type="OrthoDB" id="10259622at2759"/>
<dbReference type="Gene3D" id="3.30.40.10">
    <property type="entry name" value="Zinc/RING finger domain, C3HC4 (zinc finger)"/>
    <property type="match status" value="1"/>
</dbReference>
<dbReference type="InterPro" id="IPR043151">
    <property type="entry name" value="BAH_sf"/>
</dbReference>
<dbReference type="PROSITE" id="PS51038">
    <property type="entry name" value="BAH"/>
    <property type="match status" value="1"/>
</dbReference>
<reference evidence="4" key="1">
    <citation type="submission" date="2017-03" db="EMBL/GenBank/DDBJ databases">
        <title>Genomes of endolithic fungi from Antarctica.</title>
        <authorList>
            <person name="Coleine C."/>
            <person name="Masonjones S."/>
            <person name="Stajich J.E."/>
        </authorList>
    </citation>
    <scope>NUCLEOTIDE SEQUENCE [LARGE SCALE GENOMIC DNA]</scope>
    <source>
        <strain evidence="4">CCFEE 5527</strain>
    </source>
</reference>
<feature type="compositionally biased region" description="Basic and acidic residues" evidence="1">
    <location>
        <begin position="7"/>
        <end position="23"/>
    </location>
</feature>
<evidence type="ECO:0000259" key="2">
    <source>
        <dbReference type="PROSITE" id="PS51038"/>
    </source>
</evidence>
<protein>
    <recommendedName>
        <fullName evidence="2">BAH domain-containing protein</fullName>
    </recommendedName>
</protein>
<dbReference type="SMART" id="SM00439">
    <property type="entry name" value="BAH"/>
    <property type="match status" value="1"/>
</dbReference>
<sequence>MTRTKRPGGDKKRKFDATDERAAKRPNNTSEPIQHAAIAPTPPPETTAPEPTPIKSPTQPPPDLTAADKAHLKAYLDRTERPFAVLAIPASKKRKRSSASHQLVQDDLYDPRLTLQYEIKPFDKWSSLRKYKKFSVGSESIGCGECVLVKHTDETTGPIDYDAQWKARVLEIRALDQEHVYLRVAWLNRPEDLDIGRKRYHGKLELIPTNQLDIIDAMAVNGRIEVMHWDELVDDDVKAMPEEDQYFWRYTYDFVHTKSFSKLREICVCKTPQNPDELIVSCENKDCGQWMHTKCIAEAAVEPPTTNGNVKTPQKGVKAKKRASKVTTPTFSPDSRAVAIASSGDGEMTAEVFIKGQPKGPDVEASEKDEIVITDAAAARRTEKVLCLFCQSPLG</sequence>
<dbReference type="Gene3D" id="2.30.30.490">
    <property type="match status" value="1"/>
</dbReference>
<organism evidence="3 4">
    <name type="scientific">Cryoendolithus antarcticus</name>
    <dbReference type="NCBI Taxonomy" id="1507870"/>
    <lineage>
        <taxon>Eukaryota</taxon>
        <taxon>Fungi</taxon>
        <taxon>Dikarya</taxon>
        <taxon>Ascomycota</taxon>
        <taxon>Pezizomycotina</taxon>
        <taxon>Dothideomycetes</taxon>
        <taxon>Dothideomycetidae</taxon>
        <taxon>Cladosporiales</taxon>
        <taxon>Cladosporiaceae</taxon>
        <taxon>Cryoendolithus</taxon>
    </lineage>
</organism>
<feature type="region of interest" description="Disordered" evidence="1">
    <location>
        <begin position="1"/>
        <end position="65"/>
    </location>
</feature>
<feature type="region of interest" description="Disordered" evidence="1">
    <location>
        <begin position="306"/>
        <end position="331"/>
    </location>
</feature>
<dbReference type="STRING" id="1507870.A0A1V8S9T8"/>
<keyword evidence="4" id="KW-1185">Reference proteome</keyword>
<dbReference type="InterPro" id="IPR011011">
    <property type="entry name" value="Znf_FYVE_PHD"/>
</dbReference>
<dbReference type="InterPro" id="IPR001025">
    <property type="entry name" value="BAH_dom"/>
</dbReference>
<evidence type="ECO:0000256" key="1">
    <source>
        <dbReference type="SAM" id="MobiDB-lite"/>
    </source>
</evidence>
<evidence type="ECO:0000313" key="3">
    <source>
        <dbReference type="EMBL" id="OQN95823.1"/>
    </source>
</evidence>
<dbReference type="SUPFAM" id="SSF57903">
    <property type="entry name" value="FYVE/PHD zinc finger"/>
    <property type="match status" value="1"/>
</dbReference>
<feature type="compositionally biased region" description="Pro residues" evidence="1">
    <location>
        <begin position="40"/>
        <end position="63"/>
    </location>
</feature>
<dbReference type="InterPro" id="IPR013083">
    <property type="entry name" value="Znf_RING/FYVE/PHD"/>
</dbReference>
<dbReference type="EMBL" id="NAJO01000078">
    <property type="protein sequence ID" value="OQN95823.1"/>
    <property type="molecule type" value="Genomic_DNA"/>
</dbReference>
<evidence type="ECO:0000313" key="4">
    <source>
        <dbReference type="Proteomes" id="UP000192596"/>
    </source>
</evidence>